<name>A0A1M5XU62_9BACT</name>
<proteinExistence type="predicted"/>
<keyword evidence="2" id="KW-1185">Reference proteome</keyword>
<protein>
    <recommendedName>
        <fullName evidence="3">SpoIIAA-like</fullName>
    </recommendedName>
</protein>
<dbReference type="RefSeq" id="WP_073377784.1">
    <property type="nucleotide sequence ID" value="NZ_FQXS01000023.1"/>
</dbReference>
<reference evidence="1 2" key="1">
    <citation type="submission" date="2016-11" db="EMBL/GenBank/DDBJ databases">
        <authorList>
            <person name="Jaros S."/>
            <person name="Januszkiewicz K."/>
            <person name="Wedrychowicz H."/>
        </authorList>
    </citation>
    <scope>NUCLEOTIDE SEQUENCE [LARGE SCALE GENOMIC DNA]</scope>
    <source>
        <strain evidence="1 2">DSM 9705</strain>
    </source>
</reference>
<dbReference type="OrthoDB" id="5402186at2"/>
<organism evidence="1 2">
    <name type="scientific">Desulfofustis glycolicus DSM 9705</name>
    <dbReference type="NCBI Taxonomy" id="1121409"/>
    <lineage>
        <taxon>Bacteria</taxon>
        <taxon>Pseudomonadati</taxon>
        <taxon>Thermodesulfobacteriota</taxon>
        <taxon>Desulfobulbia</taxon>
        <taxon>Desulfobulbales</taxon>
        <taxon>Desulfocapsaceae</taxon>
        <taxon>Desulfofustis</taxon>
    </lineage>
</organism>
<gene>
    <name evidence="1" type="ORF">SAMN02745124_03352</name>
</gene>
<evidence type="ECO:0008006" key="3">
    <source>
        <dbReference type="Google" id="ProtNLM"/>
    </source>
</evidence>
<accession>A0A1M5XU62</accession>
<evidence type="ECO:0000313" key="1">
    <source>
        <dbReference type="EMBL" id="SHI03296.1"/>
    </source>
</evidence>
<sequence length="133" mass="14588">MKSIDRQSYPDSELTIFTAHGVISADTILEELHDYYGGQPTLHSLWDFSTADVTSISSDDISSLAHYIRPQIANRRGGKSALVFAKDLDFGLGRMIDAQLEIEGSPVAMSSFKSKADALGWLDISLPEREPKG</sequence>
<evidence type="ECO:0000313" key="2">
    <source>
        <dbReference type="Proteomes" id="UP000184139"/>
    </source>
</evidence>
<dbReference type="EMBL" id="FQXS01000023">
    <property type="protein sequence ID" value="SHI03296.1"/>
    <property type="molecule type" value="Genomic_DNA"/>
</dbReference>
<dbReference type="AlphaFoldDB" id="A0A1M5XU62"/>
<dbReference type="Proteomes" id="UP000184139">
    <property type="component" value="Unassembled WGS sequence"/>
</dbReference>